<dbReference type="EMBL" id="JARIHO010000042">
    <property type="protein sequence ID" value="KAJ7326168.1"/>
    <property type="molecule type" value="Genomic_DNA"/>
</dbReference>
<evidence type="ECO:0000313" key="3">
    <source>
        <dbReference type="Proteomes" id="UP001218218"/>
    </source>
</evidence>
<evidence type="ECO:0000256" key="1">
    <source>
        <dbReference type="SAM" id="MobiDB-lite"/>
    </source>
</evidence>
<dbReference type="Proteomes" id="UP001218218">
    <property type="component" value="Unassembled WGS sequence"/>
</dbReference>
<dbReference type="AlphaFoldDB" id="A0AAD6ZK60"/>
<proteinExistence type="predicted"/>
<reference evidence="2" key="1">
    <citation type="submission" date="2023-03" db="EMBL/GenBank/DDBJ databases">
        <title>Massive genome expansion in bonnet fungi (Mycena s.s.) driven by repeated elements and novel gene families across ecological guilds.</title>
        <authorList>
            <consortium name="Lawrence Berkeley National Laboratory"/>
            <person name="Harder C.B."/>
            <person name="Miyauchi S."/>
            <person name="Viragh M."/>
            <person name="Kuo A."/>
            <person name="Thoen E."/>
            <person name="Andreopoulos B."/>
            <person name="Lu D."/>
            <person name="Skrede I."/>
            <person name="Drula E."/>
            <person name="Henrissat B."/>
            <person name="Morin E."/>
            <person name="Kohler A."/>
            <person name="Barry K."/>
            <person name="LaButti K."/>
            <person name="Morin E."/>
            <person name="Salamov A."/>
            <person name="Lipzen A."/>
            <person name="Mereny Z."/>
            <person name="Hegedus B."/>
            <person name="Baldrian P."/>
            <person name="Stursova M."/>
            <person name="Weitz H."/>
            <person name="Taylor A."/>
            <person name="Grigoriev I.V."/>
            <person name="Nagy L.G."/>
            <person name="Martin F."/>
            <person name="Kauserud H."/>
        </authorList>
    </citation>
    <scope>NUCLEOTIDE SEQUENCE</scope>
    <source>
        <strain evidence="2">CBHHK002</strain>
    </source>
</reference>
<protein>
    <submittedName>
        <fullName evidence="2">Uncharacterized protein</fullName>
    </submittedName>
</protein>
<name>A0AAD6ZK60_9AGAR</name>
<organism evidence="2 3">
    <name type="scientific">Mycena albidolilacea</name>
    <dbReference type="NCBI Taxonomy" id="1033008"/>
    <lineage>
        <taxon>Eukaryota</taxon>
        <taxon>Fungi</taxon>
        <taxon>Dikarya</taxon>
        <taxon>Basidiomycota</taxon>
        <taxon>Agaricomycotina</taxon>
        <taxon>Agaricomycetes</taxon>
        <taxon>Agaricomycetidae</taxon>
        <taxon>Agaricales</taxon>
        <taxon>Marasmiineae</taxon>
        <taxon>Mycenaceae</taxon>
        <taxon>Mycena</taxon>
    </lineage>
</organism>
<keyword evidence="3" id="KW-1185">Reference proteome</keyword>
<accession>A0AAD6ZK60</accession>
<comment type="caution">
    <text evidence="2">The sequence shown here is derived from an EMBL/GenBank/DDBJ whole genome shotgun (WGS) entry which is preliminary data.</text>
</comment>
<feature type="region of interest" description="Disordered" evidence="1">
    <location>
        <begin position="1"/>
        <end position="21"/>
    </location>
</feature>
<gene>
    <name evidence="2" type="ORF">DFH08DRAFT_816523</name>
</gene>
<sequence length="141" mass="15523">MDGTKAGHPVDHPLTVQWGSVSHDARRDRMVDRTAVDGGRTVSQQLYLPGHFFELGKLYPLLRSVNITSPNICPSIRPLVDGTAVLPAVRQRDGGLGQGSIKGRDGTVVHLSVRPTVLDGYGDDPYYSLRKRLMCYILIIK</sequence>
<evidence type="ECO:0000313" key="2">
    <source>
        <dbReference type="EMBL" id="KAJ7326168.1"/>
    </source>
</evidence>